<reference evidence="3 4" key="1">
    <citation type="journal article" date="2023" name="Commun. Biol.">
        <title>Reorganization of the ancestral sex-determining regions during the evolution of trioecy in Pleodorina starrii.</title>
        <authorList>
            <person name="Takahashi K."/>
            <person name="Suzuki S."/>
            <person name="Kawai-Toyooka H."/>
            <person name="Yamamoto K."/>
            <person name="Hamaji T."/>
            <person name="Ootsuki R."/>
            <person name="Yamaguchi H."/>
            <person name="Kawachi M."/>
            <person name="Higashiyama T."/>
            <person name="Nozaki H."/>
        </authorList>
    </citation>
    <scope>NUCLEOTIDE SEQUENCE [LARGE SCALE GENOMIC DNA]</scope>
    <source>
        <strain evidence="3 4">NIES-4479</strain>
    </source>
</reference>
<feature type="compositionally biased region" description="Low complexity" evidence="2">
    <location>
        <begin position="449"/>
        <end position="464"/>
    </location>
</feature>
<evidence type="ECO:0000256" key="1">
    <source>
        <dbReference type="ARBA" id="ARBA00004430"/>
    </source>
</evidence>
<dbReference type="EMBL" id="BRXU01000002">
    <property type="protein sequence ID" value="GLC49661.1"/>
    <property type="molecule type" value="Genomic_DNA"/>
</dbReference>
<keyword evidence="4" id="KW-1185">Reference proteome</keyword>
<organism evidence="3 4">
    <name type="scientific">Pleodorina starrii</name>
    <dbReference type="NCBI Taxonomy" id="330485"/>
    <lineage>
        <taxon>Eukaryota</taxon>
        <taxon>Viridiplantae</taxon>
        <taxon>Chlorophyta</taxon>
        <taxon>core chlorophytes</taxon>
        <taxon>Chlorophyceae</taxon>
        <taxon>CS clade</taxon>
        <taxon>Chlamydomonadales</taxon>
        <taxon>Volvocaceae</taxon>
        <taxon>Pleodorina</taxon>
    </lineage>
</organism>
<sequence>MQSSPWVPAQLEAWDRRVNGVVRLLSSGKMLANELQLRMEGAASWKGEESMPHAHVHNTQQRLLPVLMYLRKLGALKATPITHLDVELPATAEIVSLLSTVLPDVTSLRLDSLIPPPHNHVQALCDSRAFVNIRKLDVCVTAWDQIQHLSHLSQLTELNVRYNMWNIPELTPLASLLNLTTFGIEVLDDRARFQLDFLGPVVRGVPRLRHLRAAIILSRTVVSESGPASCDFLVGCSLQTLDLDVRVPQDAARTVHAHFRNLHLAPQGCKVNLTIHADALSRETSFESAATRCVNLSMPRLGMAQPSPPEPKERWGALNMSELGSHAPDALSLLHLRGYRSALSMLPDLSAARLTRLQISNARLSPADFTVLGGCTTLEHLFVSFTYQPDTAVPGTSSAGDLAVGMGQSGMESRVLGVHDLIRPRELQASLRLAAHGSHGMVTRSRKSLQGAGRRSSGSAAAAPPQLPLDCSSRVAPYVLRPLLQLRKLRSLELLEEPQPPVEPAPRLSAVGASTGGPAAPAAARTRRAAQTGAAGAAGSAAGTAPAQPAPSQAQNHAQTLLPLSRSGLNHFLMNVAMLSNVAAVHIRLLSEEADLPDCPCRVPCFSVATKGKEPLFDVDAEAVEAVFTAMEPNCYKIVLGSMVAQSPIWYRPSAWPSLEG</sequence>
<gene>
    <name evidence="3" type="primary">PLEST008706</name>
    <name evidence="3" type="ORF">PLESTB_000272700</name>
</gene>
<proteinExistence type="predicted"/>
<feature type="region of interest" description="Disordered" evidence="2">
    <location>
        <begin position="497"/>
        <end position="557"/>
    </location>
</feature>
<comment type="subcellular location">
    <subcellularLocation>
        <location evidence="1">Cytoplasm</location>
        <location evidence="1">Cytoskeleton</location>
        <location evidence="1">Cilium axoneme</location>
    </subcellularLocation>
</comment>
<name>A0A9W6BCK7_9CHLO</name>
<dbReference type="GO" id="GO:0005930">
    <property type="term" value="C:axoneme"/>
    <property type="evidence" value="ECO:0007669"/>
    <property type="project" value="UniProtKB-SubCell"/>
</dbReference>
<evidence type="ECO:0000256" key="2">
    <source>
        <dbReference type="SAM" id="MobiDB-lite"/>
    </source>
</evidence>
<feature type="region of interest" description="Disordered" evidence="2">
    <location>
        <begin position="438"/>
        <end position="467"/>
    </location>
</feature>
<dbReference type="InterPro" id="IPR032675">
    <property type="entry name" value="LRR_dom_sf"/>
</dbReference>
<protein>
    <submittedName>
        <fullName evidence="3">Uncharacterized protein</fullName>
    </submittedName>
</protein>
<evidence type="ECO:0000313" key="3">
    <source>
        <dbReference type="EMBL" id="GLC49661.1"/>
    </source>
</evidence>
<dbReference type="Proteomes" id="UP001165080">
    <property type="component" value="Unassembled WGS sequence"/>
</dbReference>
<dbReference type="AlphaFoldDB" id="A0A9W6BCK7"/>
<comment type="caution">
    <text evidence="3">The sequence shown here is derived from an EMBL/GenBank/DDBJ whole genome shotgun (WGS) entry which is preliminary data.</text>
</comment>
<accession>A0A9W6BCK7</accession>
<feature type="compositionally biased region" description="Low complexity" evidence="2">
    <location>
        <begin position="505"/>
        <end position="555"/>
    </location>
</feature>
<dbReference type="Gene3D" id="3.80.10.10">
    <property type="entry name" value="Ribonuclease Inhibitor"/>
    <property type="match status" value="1"/>
</dbReference>
<dbReference type="SUPFAM" id="SSF52047">
    <property type="entry name" value="RNI-like"/>
    <property type="match status" value="1"/>
</dbReference>
<evidence type="ECO:0000313" key="4">
    <source>
        <dbReference type="Proteomes" id="UP001165080"/>
    </source>
</evidence>